<evidence type="ECO:0000256" key="1">
    <source>
        <dbReference type="SAM" id="MobiDB-lite"/>
    </source>
</evidence>
<keyword evidence="3" id="KW-1185">Reference proteome</keyword>
<dbReference type="AlphaFoldDB" id="A0A495IT71"/>
<comment type="caution">
    <text evidence="2">The sequence shown here is derived from an EMBL/GenBank/DDBJ whole genome shotgun (WGS) entry which is preliminary data.</text>
</comment>
<dbReference type="EMBL" id="RBKU01000001">
    <property type="protein sequence ID" value="RKR79975.1"/>
    <property type="molecule type" value="Genomic_DNA"/>
</dbReference>
<protein>
    <submittedName>
        <fullName evidence="2">Uncharacterized protein</fullName>
    </submittedName>
</protein>
<evidence type="ECO:0000313" key="2">
    <source>
        <dbReference type="EMBL" id="RKR79975.1"/>
    </source>
</evidence>
<sequence length="60" mass="7156">MRAHLKEAYGNSKRQRPATAGRNNKNRKPAQRTKQVLKISKHLKNKDYENRRIRKQKSNN</sequence>
<evidence type="ECO:0000313" key="3">
    <source>
        <dbReference type="Proteomes" id="UP000268007"/>
    </source>
</evidence>
<dbReference type="Proteomes" id="UP000268007">
    <property type="component" value="Unassembled WGS sequence"/>
</dbReference>
<accession>A0A495IT71</accession>
<reference evidence="2 3" key="1">
    <citation type="submission" date="2018-10" db="EMBL/GenBank/DDBJ databases">
        <title>Genomic Encyclopedia of Archaeal and Bacterial Type Strains, Phase II (KMG-II): from individual species to whole genera.</title>
        <authorList>
            <person name="Goeker M."/>
        </authorList>
    </citation>
    <scope>NUCLEOTIDE SEQUENCE [LARGE SCALE GENOMIC DNA]</scope>
    <source>
        <strain evidence="2 3">DSM 18602</strain>
    </source>
</reference>
<feature type="region of interest" description="Disordered" evidence="1">
    <location>
        <begin position="1"/>
        <end position="60"/>
    </location>
</feature>
<proteinExistence type="predicted"/>
<organism evidence="2 3">
    <name type="scientific">Mucilaginibacter gracilis</name>
    <dbReference type="NCBI Taxonomy" id="423350"/>
    <lineage>
        <taxon>Bacteria</taxon>
        <taxon>Pseudomonadati</taxon>
        <taxon>Bacteroidota</taxon>
        <taxon>Sphingobacteriia</taxon>
        <taxon>Sphingobacteriales</taxon>
        <taxon>Sphingobacteriaceae</taxon>
        <taxon>Mucilaginibacter</taxon>
    </lineage>
</organism>
<gene>
    <name evidence="2" type="ORF">BDD43_0061</name>
</gene>
<name>A0A495IT71_9SPHI</name>